<protein>
    <submittedName>
        <fullName evidence="1">Uncharacterized protein</fullName>
    </submittedName>
</protein>
<reference evidence="1" key="1">
    <citation type="journal article" date="2022" name="Int. J. Mol. Sci.">
        <title>Draft Genome of Tanacetum Coccineum: Genomic Comparison of Closely Related Tanacetum-Family Plants.</title>
        <authorList>
            <person name="Yamashiro T."/>
            <person name="Shiraishi A."/>
            <person name="Nakayama K."/>
            <person name="Satake H."/>
        </authorList>
    </citation>
    <scope>NUCLEOTIDE SEQUENCE</scope>
</reference>
<dbReference type="Proteomes" id="UP001151760">
    <property type="component" value="Unassembled WGS sequence"/>
</dbReference>
<accession>A0ABQ5HG47</accession>
<proteinExistence type="predicted"/>
<dbReference type="EMBL" id="BQNB010019588">
    <property type="protein sequence ID" value="GJT86878.1"/>
    <property type="molecule type" value="Genomic_DNA"/>
</dbReference>
<organism evidence="1 2">
    <name type="scientific">Tanacetum coccineum</name>
    <dbReference type="NCBI Taxonomy" id="301880"/>
    <lineage>
        <taxon>Eukaryota</taxon>
        <taxon>Viridiplantae</taxon>
        <taxon>Streptophyta</taxon>
        <taxon>Embryophyta</taxon>
        <taxon>Tracheophyta</taxon>
        <taxon>Spermatophyta</taxon>
        <taxon>Magnoliopsida</taxon>
        <taxon>eudicotyledons</taxon>
        <taxon>Gunneridae</taxon>
        <taxon>Pentapetalae</taxon>
        <taxon>asterids</taxon>
        <taxon>campanulids</taxon>
        <taxon>Asterales</taxon>
        <taxon>Asteraceae</taxon>
        <taxon>Asteroideae</taxon>
        <taxon>Anthemideae</taxon>
        <taxon>Anthemidinae</taxon>
        <taxon>Tanacetum</taxon>
    </lineage>
</organism>
<evidence type="ECO:0000313" key="2">
    <source>
        <dbReference type="Proteomes" id="UP001151760"/>
    </source>
</evidence>
<reference evidence="1" key="2">
    <citation type="submission" date="2022-01" db="EMBL/GenBank/DDBJ databases">
        <authorList>
            <person name="Yamashiro T."/>
            <person name="Shiraishi A."/>
            <person name="Satake H."/>
            <person name="Nakayama K."/>
        </authorList>
    </citation>
    <scope>NUCLEOTIDE SEQUENCE</scope>
</reference>
<keyword evidence="2" id="KW-1185">Reference proteome</keyword>
<evidence type="ECO:0000313" key="1">
    <source>
        <dbReference type="EMBL" id="GJT86878.1"/>
    </source>
</evidence>
<comment type="caution">
    <text evidence="1">The sequence shown here is derived from an EMBL/GenBank/DDBJ whole genome shotgun (WGS) entry which is preliminary data.</text>
</comment>
<sequence>MHPNWKDMNPLPSMVRARDAKLRVRNPNEVLSKQTDPTIIIVAIIGTGYSLKDKNKAKPDKTETGIG</sequence>
<name>A0ABQ5HG47_9ASTR</name>
<gene>
    <name evidence="1" type="ORF">Tco_1068595</name>
</gene>